<sequence>SPWHKMICHSEQESALQGGRWHQFISTGLIQNIVSPSGRKQIKQTRGQMESKEEKGGRIENKEEK</sequence>
<reference evidence="2" key="1">
    <citation type="submission" date="2023-04" db="EMBL/GenBank/DDBJ databases">
        <title>Chromosome-level genome of Chaenocephalus aceratus.</title>
        <authorList>
            <person name="Park H."/>
        </authorList>
    </citation>
    <scope>NUCLEOTIDE SEQUENCE</scope>
    <source>
        <strain evidence="2">DE</strain>
        <tissue evidence="2">Muscle</tissue>
    </source>
</reference>
<feature type="region of interest" description="Disordered" evidence="1">
    <location>
        <begin position="35"/>
        <end position="65"/>
    </location>
</feature>
<organism evidence="2 3">
    <name type="scientific">Dissostichus eleginoides</name>
    <name type="common">Patagonian toothfish</name>
    <name type="synonym">Dissostichus amissus</name>
    <dbReference type="NCBI Taxonomy" id="100907"/>
    <lineage>
        <taxon>Eukaryota</taxon>
        <taxon>Metazoa</taxon>
        <taxon>Chordata</taxon>
        <taxon>Craniata</taxon>
        <taxon>Vertebrata</taxon>
        <taxon>Euteleostomi</taxon>
        <taxon>Actinopterygii</taxon>
        <taxon>Neopterygii</taxon>
        <taxon>Teleostei</taxon>
        <taxon>Neoteleostei</taxon>
        <taxon>Acanthomorphata</taxon>
        <taxon>Eupercaria</taxon>
        <taxon>Perciformes</taxon>
        <taxon>Notothenioidei</taxon>
        <taxon>Nototheniidae</taxon>
        <taxon>Dissostichus</taxon>
    </lineage>
</organism>
<name>A0AAD9FLD3_DISEL</name>
<feature type="non-terminal residue" evidence="2">
    <location>
        <position position="1"/>
    </location>
</feature>
<protein>
    <submittedName>
        <fullName evidence="2">DExH-box ATP-dependent RNA helicase DExH6</fullName>
    </submittedName>
</protein>
<gene>
    <name evidence="2" type="ORF">KUDE01_008541</name>
</gene>
<evidence type="ECO:0000256" key="1">
    <source>
        <dbReference type="SAM" id="MobiDB-lite"/>
    </source>
</evidence>
<dbReference type="EMBL" id="JASDAP010000001">
    <property type="protein sequence ID" value="KAK1906139.1"/>
    <property type="molecule type" value="Genomic_DNA"/>
</dbReference>
<keyword evidence="3" id="KW-1185">Reference proteome</keyword>
<evidence type="ECO:0000313" key="2">
    <source>
        <dbReference type="EMBL" id="KAK1906139.1"/>
    </source>
</evidence>
<feature type="non-terminal residue" evidence="2">
    <location>
        <position position="65"/>
    </location>
</feature>
<feature type="compositionally biased region" description="Basic and acidic residues" evidence="1">
    <location>
        <begin position="49"/>
        <end position="65"/>
    </location>
</feature>
<proteinExistence type="predicted"/>
<keyword evidence="2" id="KW-0347">Helicase</keyword>
<comment type="caution">
    <text evidence="2">The sequence shown here is derived from an EMBL/GenBank/DDBJ whole genome shotgun (WGS) entry which is preliminary data.</text>
</comment>
<dbReference type="AlphaFoldDB" id="A0AAD9FLD3"/>
<evidence type="ECO:0000313" key="3">
    <source>
        <dbReference type="Proteomes" id="UP001228049"/>
    </source>
</evidence>
<keyword evidence="2" id="KW-0378">Hydrolase</keyword>
<accession>A0AAD9FLD3</accession>
<keyword evidence="2" id="KW-0067">ATP-binding</keyword>
<dbReference type="Proteomes" id="UP001228049">
    <property type="component" value="Unassembled WGS sequence"/>
</dbReference>
<keyword evidence="2" id="KW-0547">Nucleotide-binding</keyword>
<dbReference type="GO" id="GO:0004386">
    <property type="term" value="F:helicase activity"/>
    <property type="evidence" value="ECO:0007669"/>
    <property type="project" value="UniProtKB-KW"/>
</dbReference>